<comment type="caution">
    <text evidence="6">The sequence shown here is derived from an EMBL/GenBank/DDBJ whole genome shotgun (WGS) entry which is preliminary data.</text>
</comment>
<dbReference type="Gene3D" id="1.10.287.950">
    <property type="entry name" value="Methyl-accepting chemotaxis protein"/>
    <property type="match status" value="1"/>
</dbReference>
<dbReference type="Pfam" id="PF00015">
    <property type="entry name" value="MCPsignal"/>
    <property type="match status" value="1"/>
</dbReference>
<sequence length="531" mass="55915">MKDRAAGVAISTKLYAAFSVVVVVTLVLAVFAIARVNGIEQALSSADGLRSSRLEPLYALREALDQTGIAARNAFIFTDKADAMRELDLVDKQVAIAEAALTKLDGSLQGNARYALVREEMGAMIRELQRPRKYRMADEMEAFGSFLVKECSPLRRKIVADIDALLQQLQIESARASIAAGETAASARWTIAGFCALCVLLAAAIGIGLTRSLLRELGGEPAYASSVAHAIARGQLQHSVDTRRAQPSSLLAAMSTMRDSLSGIVGKVRSGTDAIASASAEIATGNVDLSQRTESQAAELAQVASAMKELIESVRRNADYAGEASRLARDASEVSRQGGAAVEGVVETMGLIQDASKKIVEIIAVIDGIAFQTNILALNAAVEAARAGEQGRGFAVVASEVRNLAHRSAAAAKEIKALIEDSVSKVGAGTELVGRAGLTMRTVVDGVHRVNDIMGEISSATRAQSEEIERVDGAIAQLDEMTLQNAALVEEASAAAQSLRMQADQLASLVNTFQLEQAAPGSRSGSRALVR</sequence>
<evidence type="ECO:0000256" key="2">
    <source>
        <dbReference type="ARBA" id="ARBA00029447"/>
    </source>
</evidence>
<dbReference type="PRINTS" id="PR00260">
    <property type="entry name" value="CHEMTRNSDUCR"/>
</dbReference>
<evidence type="ECO:0000313" key="6">
    <source>
        <dbReference type="EMBL" id="MCS0588377.1"/>
    </source>
</evidence>
<keyword evidence="4" id="KW-1133">Transmembrane helix</keyword>
<keyword evidence="1" id="KW-0488">Methylation</keyword>
<keyword evidence="7" id="KW-1185">Reference proteome</keyword>
<organism evidence="6 7">
    <name type="scientific">Massilia norwichensis</name>
    <dbReference type="NCBI Taxonomy" id="1442366"/>
    <lineage>
        <taxon>Bacteria</taxon>
        <taxon>Pseudomonadati</taxon>
        <taxon>Pseudomonadota</taxon>
        <taxon>Betaproteobacteria</taxon>
        <taxon>Burkholderiales</taxon>
        <taxon>Oxalobacteraceae</taxon>
        <taxon>Telluria group</taxon>
        <taxon>Massilia</taxon>
    </lineage>
</organism>
<accession>A0ABT2A2H4</accession>
<keyword evidence="3" id="KW-0807">Transducer</keyword>
<dbReference type="InterPro" id="IPR051310">
    <property type="entry name" value="MCP_chemotaxis"/>
</dbReference>
<name>A0ABT2A2H4_9BURK</name>
<dbReference type="PANTHER" id="PTHR43531:SF14">
    <property type="entry name" value="METHYL-ACCEPTING CHEMOTAXIS PROTEIN I-RELATED"/>
    <property type="match status" value="1"/>
</dbReference>
<evidence type="ECO:0000256" key="3">
    <source>
        <dbReference type="PROSITE-ProRule" id="PRU00284"/>
    </source>
</evidence>
<feature type="domain" description="Methyl-accepting transducer" evidence="5">
    <location>
        <begin position="271"/>
        <end position="500"/>
    </location>
</feature>
<feature type="transmembrane region" description="Helical" evidence="4">
    <location>
        <begin position="12"/>
        <end position="34"/>
    </location>
</feature>
<evidence type="ECO:0000256" key="4">
    <source>
        <dbReference type="SAM" id="Phobius"/>
    </source>
</evidence>
<evidence type="ECO:0000256" key="1">
    <source>
        <dbReference type="ARBA" id="ARBA00022481"/>
    </source>
</evidence>
<feature type="transmembrane region" description="Helical" evidence="4">
    <location>
        <begin position="189"/>
        <end position="209"/>
    </location>
</feature>
<evidence type="ECO:0000313" key="7">
    <source>
        <dbReference type="Proteomes" id="UP001205560"/>
    </source>
</evidence>
<dbReference type="Proteomes" id="UP001205560">
    <property type="component" value="Unassembled WGS sequence"/>
</dbReference>
<dbReference type="SMART" id="SM00283">
    <property type="entry name" value="MA"/>
    <property type="match status" value="1"/>
</dbReference>
<keyword evidence="4" id="KW-0812">Transmembrane</keyword>
<reference evidence="6 7" key="1">
    <citation type="submission" date="2022-08" db="EMBL/GenBank/DDBJ databases">
        <title>Reclassification of Massilia species as members of the genera Telluria, Duganella, Pseudoduganella, Mokoshia gen. nov. and Zemynaea gen. nov. using orthogonal and non-orthogonal genome-based approaches.</title>
        <authorList>
            <person name="Bowman J.P."/>
        </authorList>
    </citation>
    <scope>NUCLEOTIDE SEQUENCE [LARGE SCALE GENOMIC DNA]</scope>
    <source>
        <strain evidence="6 7">LMG 28164</strain>
    </source>
</reference>
<dbReference type="RefSeq" id="WP_258844141.1">
    <property type="nucleotide sequence ID" value="NZ_JANUGX010000003.1"/>
</dbReference>
<proteinExistence type="inferred from homology"/>
<dbReference type="CDD" id="cd11386">
    <property type="entry name" value="MCP_signal"/>
    <property type="match status" value="1"/>
</dbReference>
<dbReference type="PROSITE" id="PS50111">
    <property type="entry name" value="CHEMOTAXIS_TRANSDUC_2"/>
    <property type="match status" value="1"/>
</dbReference>
<comment type="similarity">
    <text evidence="2">Belongs to the methyl-accepting chemotaxis (MCP) protein family.</text>
</comment>
<gene>
    <name evidence="6" type="ORF">NX782_04080</name>
</gene>
<protein>
    <submittedName>
        <fullName evidence="6">Methyl-accepting chemotaxis protein</fullName>
    </submittedName>
</protein>
<dbReference type="PANTHER" id="PTHR43531">
    <property type="entry name" value="PROTEIN ICFG"/>
    <property type="match status" value="1"/>
</dbReference>
<dbReference type="SUPFAM" id="SSF58104">
    <property type="entry name" value="Methyl-accepting chemotaxis protein (MCP) signaling domain"/>
    <property type="match status" value="1"/>
</dbReference>
<keyword evidence="4" id="KW-0472">Membrane</keyword>
<dbReference type="InterPro" id="IPR004090">
    <property type="entry name" value="Chemotax_Me-accpt_rcpt"/>
</dbReference>
<dbReference type="InterPro" id="IPR004089">
    <property type="entry name" value="MCPsignal_dom"/>
</dbReference>
<dbReference type="EMBL" id="JANUGX010000003">
    <property type="protein sequence ID" value="MCS0588377.1"/>
    <property type="molecule type" value="Genomic_DNA"/>
</dbReference>
<evidence type="ECO:0000259" key="5">
    <source>
        <dbReference type="PROSITE" id="PS50111"/>
    </source>
</evidence>